<evidence type="ECO:0000259" key="12">
    <source>
        <dbReference type="PROSITE" id="PS51012"/>
    </source>
</evidence>
<organism evidence="13 14">
    <name type="scientific">Thiothrix lacustris</name>
    <dbReference type="NCBI Taxonomy" id="525917"/>
    <lineage>
        <taxon>Bacteria</taxon>
        <taxon>Pseudomonadati</taxon>
        <taxon>Pseudomonadota</taxon>
        <taxon>Gammaproteobacteria</taxon>
        <taxon>Thiotrichales</taxon>
        <taxon>Thiotrichaceae</taxon>
        <taxon>Thiothrix</taxon>
    </lineage>
</organism>
<dbReference type="EMBL" id="CP133218">
    <property type="protein sequence ID" value="WML89686.1"/>
    <property type="molecule type" value="Genomic_DNA"/>
</dbReference>
<comment type="subcellular location">
    <subcellularLocation>
        <location evidence="11">Cell inner membrane</location>
        <topology evidence="11">Multi-pass membrane protein</topology>
    </subcellularLocation>
    <subcellularLocation>
        <location evidence="1">Cell membrane</location>
        <topology evidence="1">Multi-pass membrane protein</topology>
    </subcellularLocation>
</comment>
<feature type="transmembrane region" description="Helical" evidence="11">
    <location>
        <begin position="140"/>
        <end position="166"/>
    </location>
</feature>
<keyword evidence="14" id="KW-1185">Reference proteome</keyword>
<evidence type="ECO:0000256" key="11">
    <source>
        <dbReference type="RuleBase" id="RU361157"/>
    </source>
</evidence>
<evidence type="ECO:0000256" key="2">
    <source>
        <dbReference type="ARBA" id="ARBA00007783"/>
    </source>
</evidence>
<feature type="transmembrane region" description="Helical" evidence="11">
    <location>
        <begin position="21"/>
        <end position="43"/>
    </location>
</feature>
<evidence type="ECO:0000313" key="13">
    <source>
        <dbReference type="EMBL" id="WML89686.1"/>
    </source>
</evidence>
<comment type="similarity">
    <text evidence="2 11">Belongs to the ABC-2 integral membrane protein family.</text>
</comment>
<keyword evidence="10 11" id="KW-0472">Membrane</keyword>
<dbReference type="InterPro" id="IPR000412">
    <property type="entry name" value="ABC_2_transport"/>
</dbReference>
<feature type="transmembrane region" description="Helical" evidence="11">
    <location>
        <begin position="178"/>
        <end position="202"/>
    </location>
</feature>
<evidence type="ECO:0000256" key="7">
    <source>
        <dbReference type="ARBA" id="ARBA00022903"/>
    </source>
</evidence>
<feature type="transmembrane region" description="Helical" evidence="11">
    <location>
        <begin position="103"/>
        <end position="128"/>
    </location>
</feature>
<dbReference type="PANTHER" id="PTHR30413">
    <property type="entry name" value="INNER MEMBRANE TRANSPORT PERMEASE"/>
    <property type="match status" value="1"/>
</dbReference>
<dbReference type="Pfam" id="PF01061">
    <property type="entry name" value="ABC2_membrane"/>
    <property type="match status" value="1"/>
</dbReference>
<keyword evidence="7" id="KW-0972">Capsule biogenesis/degradation</keyword>
<keyword evidence="9" id="KW-0625">Polysaccharide transport</keyword>
<sequence>MNAATLTLLGQLLRQDLRERYAGTVLGMFWLLAQPLFMLLVYAVVFGEILQLRLGTATDSAQFTAWLFTGLTAFNALAEVLTRAPVLLTERRELLLNSSLPPALLPLLPVGASLVLEGLSVGLLLLWLGLQGQLQPLGVVFYLPFLLLRVVFSLAFAYGLAVLGVFLRDLRQMMPPLLTVLLLVSPIVYPLTVVPETFQAWFEWNPLAQLVQGYRVALLEGQFLWQPFLVLLLLASGLLGAALWLFQRLLWRARYVL</sequence>
<dbReference type="RefSeq" id="WP_308893963.1">
    <property type="nucleotide sequence ID" value="NZ_CP133218.1"/>
</dbReference>
<dbReference type="PANTHER" id="PTHR30413:SF10">
    <property type="entry name" value="CAPSULE POLYSACCHARIDE EXPORT INNER-MEMBRANE PROTEIN CTRC"/>
    <property type="match status" value="1"/>
</dbReference>
<evidence type="ECO:0000256" key="9">
    <source>
        <dbReference type="ARBA" id="ARBA00023047"/>
    </source>
</evidence>
<feature type="transmembrane region" description="Helical" evidence="11">
    <location>
        <begin position="222"/>
        <end position="246"/>
    </location>
</feature>
<dbReference type="PRINTS" id="PR00164">
    <property type="entry name" value="ABC2TRNSPORT"/>
</dbReference>
<keyword evidence="8 11" id="KW-1133">Transmembrane helix</keyword>
<evidence type="ECO:0000256" key="6">
    <source>
        <dbReference type="ARBA" id="ARBA00022692"/>
    </source>
</evidence>
<evidence type="ECO:0000256" key="5">
    <source>
        <dbReference type="ARBA" id="ARBA00022597"/>
    </source>
</evidence>
<dbReference type="PROSITE" id="PS51012">
    <property type="entry name" value="ABC_TM2"/>
    <property type="match status" value="1"/>
</dbReference>
<dbReference type="InterPro" id="IPR047817">
    <property type="entry name" value="ABC2_TM_bact-type"/>
</dbReference>
<proteinExistence type="inferred from homology"/>
<feature type="domain" description="ABC transmembrane type-2" evidence="12">
    <location>
        <begin position="26"/>
        <end position="249"/>
    </location>
</feature>
<gene>
    <name evidence="13" type="ORF">RCF98_11970</name>
</gene>
<keyword evidence="3 11" id="KW-0813">Transport</keyword>
<evidence type="ECO:0000313" key="14">
    <source>
        <dbReference type="Proteomes" id="UP001236657"/>
    </source>
</evidence>
<name>A0ABY9MP93_9GAMM</name>
<evidence type="ECO:0000256" key="8">
    <source>
        <dbReference type="ARBA" id="ARBA00022989"/>
    </source>
</evidence>
<accession>A0ABY9MP93</accession>
<keyword evidence="5" id="KW-0762">Sugar transport</keyword>
<keyword evidence="4 11" id="KW-1003">Cell membrane</keyword>
<evidence type="ECO:0000256" key="1">
    <source>
        <dbReference type="ARBA" id="ARBA00004651"/>
    </source>
</evidence>
<evidence type="ECO:0000256" key="3">
    <source>
        <dbReference type="ARBA" id="ARBA00022448"/>
    </source>
</evidence>
<keyword evidence="6 11" id="KW-0812">Transmembrane</keyword>
<dbReference type="InterPro" id="IPR013525">
    <property type="entry name" value="ABC2_TM"/>
</dbReference>
<reference evidence="13 14" key="1">
    <citation type="submission" date="2023-08" db="EMBL/GenBank/DDBJ databases">
        <title>New molecular markers tilS and rpoB for phylogenetic and monitoring studies of the genus Thiothrix biodiversity.</title>
        <authorList>
            <person name="Ravin N.V."/>
            <person name="Smolyakov D."/>
            <person name="Markov N.D."/>
            <person name="Beletsky A.V."/>
            <person name="Mardanov A.V."/>
            <person name="Rudenko T.S."/>
            <person name="Grabovich M.Y."/>
        </authorList>
    </citation>
    <scope>NUCLEOTIDE SEQUENCE [LARGE SCALE GENOMIC DNA]</scope>
    <source>
        <strain evidence="13 14">MK1</strain>
    </source>
</reference>
<evidence type="ECO:0000256" key="10">
    <source>
        <dbReference type="ARBA" id="ARBA00023136"/>
    </source>
</evidence>
<feature type="transmembrane region" description="Helical" evidence="11">
    <location>
        <begin position="63"/>
        <end position="82"/>
    </location>
</feature>
<protein>
    <recommendedName>
        <fullName evidence="11">Transport permease protein</fullName>
    </recommendedName>
</protein>
<evidence type="ECO:0000256" key="4">
    <source>
        <dbReference type="ARBA" id="ARBA00022475"/>
    </source>
</evidence>
<dbReference type="Proteomes" id="UP001236657">
    <property type="component" value="Chromosome"/>
</dbReference>